<evidence type="ECO:0000256" key="6">
    <source>
        <dbReference type="ARBA" id="ARBA00022989"/>
    </source>
</evidence>
<dbReference type="GO" id="GO:0005549">
    <property type="term" value="F:odorant binding"/>
    <property type="evidence" value="ECO:0007669"/>
    <property type="project" value="TreeGrafter"/>
</dbReference>
<dbReference type="Gene3D" id="1.20.1070.10">
    <property type="entry name" value="Rhodopsin 7-helix transmembrane proteins"/>
    <property type="match status" value="1"/>
</dbReference>
<gene>
    <name evidence="16" type="primary">LOC102352631</name>
</gene>
<evidence type="ECO:0000256" key="4">
    <source>
        <dbReference type="ARBA" id="ARBA00022692"/>
    </source>
</evidence>
<reference evidence="16" key="3">
    <citation type="submission" date="2025-09" db="UniProtKB">
        <authorList>
            <consortium name="Ensembl"/>
        </authorList>
    </citation>
    <scope>IDENTIFICATION</scope>
</reference>
<evidence type="ECO:0000256" key="14">
    <source>
        <dbReference type="RuleBase" id="RU363047"/>
    </source>
</evidence>
<evidence type="ECO:0000259" key="15">
    <source>
        <dbReference type="PROSITE" id="PS50262"/>
    </source>
</evidence>
<evidence type="ECO:0000256" key="1">
    <source>
        <dbReference type="ARBA" id="ARBA00004651"/>
    </source>
</evidence>
<evidence type="ECO:0000256" key="5">
    <source>
        <dbReference type="ARBA" id="ARBA00022725"/>
    </source>
</evidence>
<dbReference type="EMBL" id="AFYH01210831">
    <property type="status" value="NOT_ANNOTATED_CDS"/>
    <property type="molecule type" value="Genomic_DNA"/>
</dbReference>
<dbReference type="SUPFAM" id="SSF81321">
    <property type="entry name" value="Family A G protein-coupled receptor-like"/>
    <property type="match status" value="1"/>
</dbReference>
<evidence type="ECO:0000256" key="3">
    <source>
        <dbReference type="ARBA" id="ARBA00022606"/>
    </source>
</evidence>
<reference evidence="16" key="2">
    <citation type="submission" date="2025-08" db="UniProtKB">
        <authorList>
            <consortium name="Ensembl"/>
        </authorList>
    </citation>
    <scope>IDENTIFICATION</scope>
</reference>
<dbReference type="eggNOG" id="ENOG502QVH7">
    <property type="taxonomic scope" value="Eukaryota"/>
</dbReference>
<keyword evidence="10 13" id="KW-0675">Receptor</keyword>
<comment type="similarity">
    <text evidence="13">Belongs to the G-protein coupled receptor 1 family.</text>
</comment>
<evidence type="ECO:0000256" key="7">
    <source>
        <dbReference type="ARBA" id="ARBA00023040"/>
    </source>
</evidence>
<feature type="transmembrane region" description="Helical" evidence="14">
    <location>
        <begin position="197"/>
        <end position="219"/>
    </location>
</feature>
<dbReference type="PANTHER" id="PTHR26451:SF885">
    <property type="entry name" value="OLFACTORY RECEPTOR"/>
    <property type="match status" value="1"/>
</dbReference>
<feature type="transmembrane region" description="Helical" evidence="14">
    <location>
        <begin position="271"/>
        <end position="291"/>
    </location>
</feature>
<keyword evidence="12 13" id="KW-0807">Transducer</keyword>
<evidence type="ECO:0000256" key="10">
    <source>
        <dbReference type="ARBA" id="ARBA00023170"/>
    </source>
</evidence>
<evidence type="ECO:0000256" key="2">
    <source>
        <dbReference type="ARBA" id="ARBA00022475"/>
    </source>
</evidence>
<dbReference type="FunFam" id="1.20.1070.10:FF:000024">
    <property type="entry name" value="Olfactory receptor"/>
    <property type="match status" value="1"/>
</dbReference>
<evidence type="ECO:0000256" key="12">
    <source>
        <dbReference type="ARBA" id="ARBA00023224"/>
    </source>
</evidence>
<feature type="transmembrane region" description="Helical" evidence="14">
    <location>
        <begin position="240"/>
        <end position="259"/>
    </location>
</feature>
<dbReference type="Ensembl" id="ENSLACT00000010309.1">
    <property type="protein sequence ID" value="ENSLACP00000010232.1"/>
    <property type="gene ID" value="ENSLACG00000009012.1"/>
</dbReference>
<feature type="transmembrane region" description="Helical" evidence="14">
    <location>
        <begin position="142"/>
        <end position="165"/>
    </location>
</feature>
<keyword evidence="3 14" id="KW-0716">Sensory transduction</keyword>
<keyword evidence="6 14" id="KW-1133">Transmembrane helix</keyword>
<dbReference type="PRINTS" id="PR00245">
    <property type="entry name" value="OLFACTORYR"/>
</dbReference>
<dbReference type="GO" id="GO:0005886">
    <property type="term" value="C:plasma membrane"/>
    <property type="evidence" value="ECO:0007669"/>
    <property type="project" value="UniProtKB-SubCell"/>
</dbReference>
<proteinExistence type="inferred from homology"/>
<keyword evidence="5 14" id="KW-0552">Olfaction</keyword>
<dbReference type="HOGENOM" id="CLU_012526_0_1_1"/>
<dbReference type="InterPro" id="IPR000725">
    <property type="entry name" value="Olfact_rcpt"/>
</dbReference>
<keyword evidence="11" id="KW-0325">Glycoprotein</keyword>
<dbReference type="InParanoid" id="H3AKR1"/>
<keyword evidence="8 14" id="KW-0472">Membrane</keyword>
<evidence type="ECO:0000313" key="17">
    <source>
        <dbReference type="Proteomes" id="UP000008672"/>
    </source>
</evidence>
<keyword evidence="7 13" id="KW-0297">G-protein coupled receptor</keyword>
<dbReference type="GO" id="GO:0004984">
    <property type="term" value="F:olfactory receptor activity"/>
    <property type="evidence" value="ECO:0007669"/>
    <property type="project" value="InterPro"/>
</dbReference>
<feature type="domain" description="G-protein coupled receptors family 1 profile" evidence="15">
    <location>
        <begin position="42"/>
        <end position="292"/>
    </location>
</feature>
<sequence length="314" mass="35178">ERKMEGTHNISIFILSGFGEIDTITYFYFACSLVLFLATVFINIVLIAVIVLEESLHEPMYICLCNLSVNELFGSCSLLPHLMAILLSETNSVSYIGCFTQIFCIHTYGTIEQIILTVMAYDRYVAICNPLRYSTIMTKAKVYKLLIFVWLYSICIVLIVIVLSLRLPLCGSTIEKLYCDNVSILNLSCVEPSVNNIYGLITIVFDGGVPLTIIIYSYIRILNICLKISKEAQAKAFHTCGTHLLTFSSFITGGLFVLIGNRVNSKTVPAFITVILSLEFLVIPPLINPIIYGVRTEKIRIAIGNLFRKRILPV</sequence>
<name>H3AKR1_LATCH</name>
<accession>H3AKR1</accession>
<keyword evidence="9" id="KW-1015">Disulfide bond</keyword>
<keyword evidence="17" id="KW-1185">Reference proteome</keyword>
<evidence type="ECO:0000256" key="13">
    <source>
        <dbReference type="RuleBase" id="RU000688"/>
    </source>
</evidence>
<keyword evidence="4 13" id="KW-0812">Transmembrane</keyword>
<evidence type="ECO:0000313" key="16">
    <source>
        <dbReference type="Ensembl" id="ENSLACP00000010232.1"/>
    </source>
</evidence>
<dbReference type="InterPro" id="IPR052921">
    <property type="entry name" value="GPCR1_Superfamily_Member"/>
</dbReference>
<dbReference type="PANTHER" id="PTHR26451">
    <property type="entry name" value="G_PROTEIN_RECEP_F1_2 DOMAIN-CONTAINING PROTEIN"/>
    <property type="match status" value="1"/>
</dbReference>
<protein>
    <recommendedName>
        <fullName evidence="14">Olfactory receptor</fullName>
    </recommendedName>
</protein>
<dbReference type="GeneTree" id="ENSGT01030000234640"/>
<dbReference type="Pfam" id="PF13853">
    <property type="entry name" value="7tm_4"/>
    <property type="match status" value="1"/>
</dbReference>
<dbReference type="GO" id="GO:0004930">
    <property type="term" value="F:G protein-coupled receptor activity"/>
    <property type="evidence" value="ECO:0007669"/>
    <property type="project" value="UniProtKB-KW"/>
</dbReference>
<comment type="subcellular location">
    <subcellularLocation>
        <location evidence="1 14">Cell membrane</location>
        <topology evidence="1 14">Multi-pass membrane protein</topology>
    </subcellularLocation>
</comment>
<dbReference type="PRINTS" id="PR00237">
    <property type="entry name" value="GPCRRHODOPSN"/>
</dbReference>
<evidence type="ECO:0000256" key="8">
    <source>
        <dbReference type="ARBA" id="ARBA00023136"/>
    </source>
</evidence>
<dbReference type="PROSITE" id="PS00237">
    <property type="entry name" value="G_PROTEIN_RECEP_F1_1"/>
    <property type="match status" value="1"/>
</dbReference>
<evidence type="ECO:0000256" key="9">
    <source>
        <dbReference type="ARBA" id="ARBA00023157"/>
    </source>
</evidence>
<dbReference type="InterPro" id="IPR000276">
    <property type="entry name" value="GPCR_Rhodpsn"/>
</dbReference>
<dbReference type="OMA" id="CNCHKET"/>
<dbReference type="AlphaFoldDB" id="H3AKR1"/>
<dbReference type="FunCoup" id="H3AKR1">
    <property type="interactions" value="499"/>
</dbReference>
<evidence type="ECO:0000256" key="11">
    <source>
        <dbReference type="ARBA" id="ARBA00023180"/>
    </source>
</evidence>
<dbReference type="InterPro" id="IPR017452">
    <property type="entry name" value="GPCR_Rhodpsn_7TM"/>
</dbReference>
<keyword evidence="2 14" id="KW-1003">Cell membrane</keyword>
<dbReference type="PROSITE" id="PS50262">
    <property type="entry name" value="G_PROTEIN_RECEP_F1_2"/>
    <property type="match status" value="1"/>
</dbReference>
<reference evidence="17" key="1">
    <citation type="submission" date="2011-08" db="EMBL/GenBank/DDBJ databases">
        <title>The draft genome of Latimeria chalumnae.</title>
        <authorList>
            <person name="Di Palma F."/>
            <person name="Alfoldi J."/>
            <person name="Johnson J."/>
            <person name="Berlin A."/>
            <person name="Gnerre S."/>
            <person name="Jaffe D."/>
            <person name="MacCallum I."/>
            <person name="Young S."/>
            <person name="Walker B.J."/>
            <person name="Lander E."/>
            <person name="Lindblad-Toh K."/>
        </authorList>
    </citation>
    <scope>NUCLEOTIDE SEQUENCE [LARGE SCALE GENOMIC DNA]</scope>
    <source>
        <strain evidence="17">Wild caught</strain>
    </source>
</reference>
<feature type="transmembrane region" description="Helical" evidence="14">
    <location>
        <begin position="26"/>
        <end position="52"/>
    </location>
</feature>
<organism evidence="16 17">
    <name type="scientific">Latimeria chalumnae</name>
    <name type="common">Coelacanth</name>
    <dbReference type="NCBI Taxonomy" id="7897"/>
    <lineage>
        <taxon>Eukaryota</taxon>
        <taxon>Metazoa</taxon>
        <taxon>Chordata</taxon>
        <taxon>Craniata</taxon>
        <taxon>Vertebrata</taxon>
        <taxon>Euteleostomi</taxon>
        <taxon>Coelacanthiformes</taxon>
        <taxon>Coelacanthidae</taxon>
        <taxon>Latimeria</taxon>
    </lineage>
</organism>
<dbReference type="Proteomes" id="UP000008672">
    <property type="component" value="Unassembled WGS sequence"/>
</dbReference>